<evidence type="ECO:0000256" key="1">
    <source>
        <dbReference type="SAM" id="MobiDB-lite"/>
    </source>
</evidence>
<feature type="region of interest" description="Disordered" evidence="1">
    <location>
        <begin position="125"/>
        <end position="172"/>
    </location>
</feature>
<sequence length="214" mass="23682">MTLVSGSTLIFMPYGAFTAALYIELMCVSHICHLSSHCYLVPEIWDCDVLCGRLRLSPWRWSFSRHQDSQLYRRSISALGVNKVSTNQNIILAGVAFSDSEATKKGLVQATVEAECDGVAGVANEEAHSSDSLETGRYSEGEEENNRSKSKVSSSHGMRTRNSIKSGSVEEEADKTVEMGLALGFEFSEVEDVVLEEIMRREKEDIARFEAISV</sequence>
<dbReference type="EMBL" id="JAUESC010000004">
    <property type="protein sequence ID" value="KAK0598394.1"/>
    <property type="molecule type" value="Genomic_DNA"/>
</dbReference>
<organism evidence="2 3">
    <name type="scientific">Acer saccharum</name>
    <name type="common">Sugar maple</name>
    <dbReference type="NCBI Taxonomy" id="4024"/>
    <lineage>
        <taxon>Eukaryota</taxon>
        <taxon>Viridiplantae</taxon>
        <taxon>Streptophyta</taxon>
        <taxon>Embryophyta</taxon>
        <taxon>Tracheophyta</taxon>
        <taxon>Spermatophyta</taxon>
        <taxon>Magnoliopsida</taxon>
        <taxon>eudicotyledons</taxon>
        <taxon>Gunneridae</taxon>
        <taxon>Pentapetalae</taxon>
        <taxon>rosids</taxon>
        <taxon>malvids</taxon>
        <taxon>Sapindales</taxon>
        <taxon>Sapindaceae</taxon>
        <taxon>Hippocastanoideae</taxon>
        <taxon>Acereae</taxon>
        <taxon>Acer</taxon>
    </lineage>
</organism>
<gene>
    <name evidence="2" type="ORF">LWI29_034253</name>
</gene>
<dbReference type="AlphaFoldDB" id="A0AA39SZ06"/>
<accession>A0AA39SZ06</accession>
<proteinExistence type="predicted"/>
<evidence type="ECO:0000313" key="3">
    <source>
        <dbReference type="Proteomes" id="UP001168877"/>
    </source>
</evidence>
<comment type="caution">
    <text evidence="2">The sequence shown here is derived from an EMBL/GenBank/DDBJ whole genome shotgun (WGS) entry which is preliminary data.</text>
</comment>
<dbReference type="Proteomes" id="UP001168877">
    <property type="component" value="Unassembled WGS sequence"/>
</dbReference>
<reference evidence="2" key="2">
    <citation type="submission" date="2023-06" db="EMBL/GenBank/DDBJ databases">
        <authorList>
            <person name="Swenson N.G."/>
            <person name="Wegrzyn J.L."/>
            <person name="Mcevoy S.L."/>
        </authorList>
    </citation>
    <scope>NUCLEOTIDE SEQUENCE</scope>
    <source>
        <strain evidence="2">NS2018</strain>
        <tissue evidence="2">Leaf</tissue>
    </source>
</reference>
<protein>
    <submittedName>
        <fullName evidence="2">Uncharacterized protein</fullName>
    </submittedName>
</protein>
<feature type="compositionally biased region" description="Polar residues" evidence="1">
    <location>
        <begin position="151"/>
        <end position="166"/>
    </location>
</feature>
<reference evidence="2" key="1">
    <citation type="journal article" date="2022" name="Plant J.">
        <title>Strategies of tolerance reflected in two North American maple genomes.</title>
        <authorList>
            <person name="McEvoy S.L."/>
            <person name="Sezen U.U."/>
            <person name="Trouern-Trend A."/>
            <person name="McMahon S.M."/>
            <person name="Schaberg P.G."/>
            <person name="Yang J."/>
            <person name="Wegrzyn J.L."/>
            <person name="Swenson N.G."/>
        </authorList>
    </citation>
    <scope>NUCLEOTIDE SEQUENCE</scope>
    <source>
        <strain evidence="2">NS2018</strain>
    </source>
</reference>
<keyword evidence="3" id="KW-1185">Reference proteome</keyword>
<evidence type="ECO:0000313" key="2">
    <source>
        <dbReference type="EMBL" id="KAK0598394.1"/>
    </source>
</evidence>
<name>A0AA39SZ06_ACESA</name>
<feature type="compositionally biased region" description="Basic and acidic residues" evidence="1">
    <location>
        <begin position="137"/>
        <end position="147"/>
    </location>
</feature>